<name>A0A402BIE3_9CHLR</name>
<evidence type="ECO:0000256" key="1">
    <source>
        <dbReference type="SAM" id="MobiDB-lite"/>
    </source>
</evidence>
<feature type="compositionally biased region" description="Pro residues" evidence="1">
    <location>
        <begin position="49"/>
        <end position="58"/>
    </location>
</feature>
<proteinExistence type="predicted"/>
<accession>A0A402BIE3</accession>
<evidence type="ECO:0000256" key="2">
    <source>
        <dbReference type="SAM" id="SignalP"/>
    </source>
</evidence>
<feature type="signal peptide" evidence="2">
    <location>
        <begin position="1"/>
        <end position="32"/>
    </location>
</feature>
<dbReference type="Proteomes" id="UP000287171">
    <property type="component" value="Unassembled WGS sequence"/>
</dbReference>
<dbReference type="Gene3D" id="3.40.1000.10">
    <property type="entry name" value="Mog1/PsbP, alpha/beta/alpha sandwich"/>
    <property type="match status" value="1"/>
</dbReference>
<sequence length="221" mass="24768">MLLSRRMQFYAVCLYLFFCVIFLAGCSSSVTAMENHSTPTPTPTKIIPTPTPLPTPTPTPAIPQKNYSDHNFSLSYPKAWTVKEEQNERFHVTTITAPGDSDDLTIVTSGPLSSDLQVNLKTGIDNQLKLISQPLTNVEDTTISPTTTFGGLTWQQKSIRGDYTANNDTYAVYYTLWGTVHPKYGVFYITTYTSADDQDLSDKEYFQPMMHSFQFTDAKTV</sequence>
<dbReference type="AlphaFoldDB" id="A0A402BIE3"/>
<feature type="chain" id="PRO_5019258061" description="PsbP C-terminal domain-containing protein" evidence="2">
    <location>
        <begin position="33"/>
        <end position="221"/>
    </location>
</feature>
<gene>
    <name evidence="3" type="ORF">KDA_65010</name>
</gene>
<dbReference type="RefSeq" id="WP_126631035.1">
    <property type="nucleotide sequence ID" value="NZ_BIFT01000002.1"/>
</dbReference>
<dbReference type="EMBL" id="BIFT01000002">
    <property type="protein sequence ID" value="GCE31017.1"/>
    <property type="molecule type" value="Genomic_DNA"/>
</dbReference>
<organism evidence="3 4">
    <name type="scientific">Dictyobacter alpinus</name>
    <dbReference type="NCBI Taxonomy" id="2014873"/>
    <lineage>
        <taxon>Bacteria</taxon>
        <taxon>Bacillati</taxon>
        <taxon>Chloroflexota</taxon>
        <taxon>Ktedonobacteria</taxon>
        <taxon>Ktedonobacterales</taxon>
        <taxon>Dictyobacteraceae</taxon>
        <taxon>Dictyobacter</taxon>
    </lineage>
</organism>
<keyword evidence="4" id="KW-1185">Reference proteome</keyword>
<evidence type="ECO:0000313" key="3">
    <source>
        <dbReference type="EMBL" id="GCE31017.1"/>
    </source>
</evidence>
<feature type="region of interest" description="Disordered" evidence="1">
    <location>
        <begin position="37"/>
        <end position="58"/>
    </location>
</feature>
<reference evidence="4" key="1">
    <citation type="submission" date="2018-12" db="EMBL/GenBank/DDBJ databases">
        <title>Tengunoibacter tsumagoiensis gen. nov., sp. nov., Dictyobacter kobayashii sp. nov., D. alpinus sp. nov., and D. joshuensis sp. nov. and description of Dictyobacteraceae fam. nov. within the order Ktedonobacterales isolated from Tengu-no-mugimeshi.</title>
        <authorList>
            <person name="Wang C.M."/>
            <person name="Zheng Y."/>
            <person name="Sakai Y."/>
            <person name="Toyoda A."/>
            <person name="Minakuchi Y."/>
            <person name="Abe K."/>
            <person name="Yokota A."/>
            <person name="Yabe S."/>
        </authorList>
    </citation>
    <scope>NUCLEOTIDE SEQUENCE [LARGE SCALE GENOMIC DNA]</scope>
    <source>
        <strain evidence="4">Uno16</strain>
    </source>
</reference>
<evidence type="ECO:0000313" key="4">
    <source>
        <dbReference type="Proteomes" id="UP000287171"/>
    </source>
</evidence>
<comment type="caution">
    <text evidence="3">The sequence shown here is derived from an EMBL/GenBank/DDBJ whole genome shotgun (WGS) entry which is preliminary data.</text>
</comment>
<protein>
    <recommendedName>
        <fullName evidence="5">PsbP C-terminal domain-containing protein</fullName>
    </recommendedName>
</protein>
<dbReference type="PROSITE" id="PS51257">
    <property type="entry name" value="PROKAR_LIPOPROTEIN"/>
    <property type="match status" value="1"/>
</dbReference>
<evidence type="ECO:0008006" key="5">
    <source>
        <dbReference type="Google" id="ProtNLM"/>
    </source>
</evidence>
<keyword evidence="2" id="KW-0732">Signal</keyword>